<keyword evidence="3" id="KW-1185">Reference proteome</keyword>
<dbReference type="Proteomes" id="UP001501671">
    <property type="component" value="Unassembled WGS sequence"/>
</dbReference>
<name>A0ABP8HN34_9BURK</name>
<dbReference type="EMBL" id="BAABFO010000030">
    <property type="protein sequence ID" value="GAA4341600.1"/>
    <property type="molecule type" value="Genomic_DNA"/>
</dbReference>
<dbReference type="RefSeq" id="WP_345251931.1">
    <property type="nucleotide sequence ID" value="NZ_BAABFO010000030.1"/>
</dbReference>
<comment type="caution">
    <text evidence="2">The sequence shown here is derived from an EMBL/GenBank/DDBJ whole genome shotgun (WGS) entry which is preliminary data.</text>
</comment>
<feature type="compositionally biased region" description="Basic and acidic residues" evidence="1">
    <location>
        <begin position="1"/>
        <end position="28"/>
    </location>
</feature>
<feature type="compositionally biased region" description="Low complexity" evidence="1">
    <location>
        <begin position="41"/>
        <end position="58"/>
    </location>
</feature>
<sequence length="58" mass="6643">MDKTQKPADKLADDRAREEQRSHRDEQKRTKKDGHVGQIGTGQDQQSQRQRGAGARRT</sequence>
<proteinExistence type="predicted"/>
<protein>
    <submittedName>
        <fullName evidence="2">Uncharacterized protein</fullName>
    </submittedName>
</protein>
<gene>
    <name evidence="2" type="ORF">GCM10023144_42580</name>
</gene>
<feature type="region of interest" description="Disordered" evidence="1">
    <location>
        <begin position="1"/>
        <end position="58"/>
    </location>
</feature>
<organism evidence="2 3">
    <name type="scientific">Pigmentiphaga soli</name>
    <dbReference type="NCBI Taxonomy" id="1007095"/>
    <lineage>
        <taxon>Bacteria</taxon>
        <taxon>Pseudomonadati</taxon>
        <taxon>Pseudomonadota</taxon>
        <taxon>Betaproteobacteria</taxon>
        <taxon>Burkholderiales</taxon>
        <taxon>Alcaligenaceae</taxon>
        <taxon>Pigmentiphaga</taxon>
    </lineage>
</organism>
<evidence type="ECO:0000313" key="3">
    <source>
        <dbReference type="Proteomes" id="UP001501671"/>
    </source>
</evidence>
<reference evidence="3" key="1">
    <citation type="journal article" date="2019" name="Int. J. Syst. Evol. Microbiol.">
        <title>The Global Catalogue of Microorganisms (GCM) 10K type strain sequencing project: providing services to taxonomists for standard genome sequencing and annotation.</title>
        <authorList>
            <consortium name="The Broad Institute Genomics Platform"/>
            <consortium name="The Broad Institute Genome Sequencing Center for Infectious Disease"/>
            <person name="Wu L."/>
            <person name="Ma J."/>
        </authorList>
    </citation>
    <scope>NUCLEOTIDE SEQUENCE [LARGE SCALE GENOMIC DNA]</scope>
    <source>
        <strain evidence="3">JCM 17666</strain>
    </source>
</reference>
<evidence type="ECO:0000256" key="1">
    <source>
        <dbReference type="SAM" id="MobiDB-lite"/>
    </source>
</evidence>
<accession>A0ABP8HN34</accession>
<evidence type="ECO:0000313" key="2">
    <source>
        <dbReference type="EMBL" id="GAA4341600.1"/>
    </source>
</evidence>